<dbReference type="Proteomes" id="UP000002522">
    <property type="component" value="Chromosome"/>
</dbReference>
<feature type="transmembrane region" description="Helical" evidence="1">
    <location>
        <begin position="1278"/>
        <end position="1301"/>
    </location>
</feature>
<evidence type="ECO:0000313" key="3">
    <source>
        <dbReference type="EMBL" id="BAC43809.1"/>
    </source>
</evidence>
<gene>
    <name evidence="3" type="ordered locus">MYPE190</name>
</gene>
<keyword evidence="4" id="KW-1185">Reference proteome</keyword>
<organism evidence="3 4">
    <name type="scientific">Malacoplasma penetrans (strain HF-2)</name>
    <name type="common">Mycoplasma penetrans</name>
    <dbReference type="NCBI Taxonomy" id="272633"/>
    <lineage>
        <taxon>Bacteria</taxon>
        <taxon>Bacillati</taxon>
        <taxon>Mycoplasmatota</taxon>
        <taxon>Mycoplasmoidales</taxon>
        <taxon>Mycoplasmoidaceae</taxon>
        <taxon>Malacoplasma</taxon>
    </lineage>
</organism>
<keyword evidence="1" id="KW-1133">Transmembrane helix</keyword>
<accession>Q8EX31</accession>
<reference evidence="3 4" key="1">
    <citation type="journal article" date="2002" name="Nucleic Acids Res.">
        <title>The complete genomic sequence of Mycoplasma penetrans, an intracellular bacterial pathogen in humans.</title>
        <authorList>
            <person name="Sasaki Y."/>
            <person name="Ishikawa J."/>
            <person name="Yamashita A."/>
            <person name="Oshima K."/>
            <person name="Kenri T."/>
            <person name="Furuya K."/>
            <person name="Yoshino C."/>
            <person name="Horino A."/>
            <person name="Shiba T."/>
            <person name="Sasaki T."/>
            <person name="Hattori M."/>
        </authorList>
    </citation>
    <scope>NUCLEOTIDE SEQUENCE [LARGE SCALE GENOMIC DNA]</scope>
    <source>
        <strain evidence="3 4">HF-2</strain>
    </source>
</reference>
<protein>
    <recommendedName>
        <fullName evidence="2">Lipoprotein-associated type-17 domain-containing protein</fullName>
    </recommendedName>
</protein>
<keyword evidence="1" id="KW-0472">Membrane</keyword>
<evidence type="ECO:0000259" key="2">
    <source>
        <dbReference type="Pfam" id="PF04200"/>
    </source>
</evidence>
<feature type="domain" description="Lipoprotein-associated type-17" evidence="2">
    <location>
        <begin position="1102"/>
        <end position="1182"/>
    </location>
</feature>
<dbReference type="InParanoid" id="Q8EX31"/>
<dbReference type="InterPro" id="IPR007326">
    <property type="entry name" value="Lipoprotein-assoc_dom"/>
</dbReference>
<dbReference type="Pfam" id="PF04200">
    <property type="entry name" value="Lipoprotein_17"/>
    <property type="match status" value="4"/>
</dbReference>
<dbReference type="HOGENOM" id="CLU_255375_0_0_14"/>
<feature type="domain" description="Lipoprotein-associated type-17" evidence="2">
    <location>
        <begin position="656"/>
        <end position="720"/>
    </location>
</feature>
<dbReference type="eggNOG" id="ENOG5032F5D">
    <property type="taxonomic scope" value="Bacteria"/>
</dbReference>
<feature type="domain" description="Lipoprotein-associated type-17" evidence="2">
    <location>
        <begin position="1201"/>
        <end position="1268"/>
    </location>
</feature>
<name>Q8EX31_MALP2</name>
<evidence type="ECO:0000313" key="4">
    <source>
        <dbReference type="Proteomes" id="UP000002522"/>
    </source>
</evidence>
<dbReference type="KEGG" id="mpe:MYPE190"/>
<dbReference type="STRING" id="272633.gene:10731110"/>
<feature type="domain" description="Lipoprotein-associated type-17" evidence="2">
    <location>
        <begin position="759"/>
        <end position="839"/>
    </location>
</feature>
<keyword evidence="1" id="KW-0812">Transmembrane</keyword>
<sequence length="1346" mass="146839">MEKIMNKKLKNRLYISTLAISLTGTFAAIGSVALPSSSFNNSSSSEISSVSKNLNAATTTAATPRATSEYVASWNIGTQDINNLNSPIQNIAFNTSNTQYALLTTAESKYDNSSYSITSRTTEENVNFNALSVFKMSDGSLSWTKKASDIKLSATRVTSLVTGSKFVAVTYLDSYMDREAYYLAVVQGSDNKYYLVFLKEGDTTNFSPEKIKLNATGAGAASSSSTSQFYINVVSSSNWDINIYQIQTDTSGSSNNLGVNLFDLKNNGSTSTTVSASSLSVSNNFASISSELLSSYFYKTNGAKISSKLTKSFKDDDYVYFVFQQEPANVTAADFNNFVSILRLPLSSHEITISSESLYSLSLSSQQVDVILGSAINNYRPSVAIASNGDQHTVILSSKNSDKYFYSVVEPDMFNNSDPATFNELTSTDSAYIVSVNPIYNSDSSINSYVALLSNNKAIRINSDFSAISLMYDFTTLNATTSKLIFNIFTIPGDVNWYAQMTDGKIIQFNGTNLIGELGNTAVSNRRENSANVVLLQESQISSEVLFQKVTDNSNTSQASDYFKQYVTSNVTSFLQINSYDTAFGTPSFTADVKTVSKIGSTNNYSVTIAFSQNIRQMTNGSIPTTATSKVLFATQTYTFINENSSITVRDRGSVSASITGKLPSEITNADVASILNFQNVGNYSLTLDPNDTQGILTVQVKSDAVWINGSLETNNVQTITIGEENNPYFKVDLFNGLSSNIDLVTQDYIDQSANAALKTTLTNKYSTTLASQVTAQNIVDDFLVYGNAFSSAQLTANNIIQRPTADNVQLYPMDSEGQLYVIVTVPKIGDRTNVVYSFTTAAIFRKNFTTNHNVYLSFKHNNTVLNTTHTVTTGGSTTETQLSTLTPSSIVSLINSNKSLLFYFMDMSNYVFNILANLVDNSNSEAVLTIAPSDPLGTITFTINFQQQIPGLDSSYSYTFSGFTTANTNLSGRPQQMPGFSWGTIQSTALNGRKPTDITSEYLEQNFSTLFVYTNNANQLDRDITVTPLNGSGGVLVTITFYDWWEEQTNNGQTTYVKLAQKTFSTIIKSGLSQSREPINAVVWKSFYQLSTTNNAYTTGTASNALTLINSVATTELEKLDLLANISDYFRNNVQTALQSDPSALSLSIVPNDNEGTLSMYAVVKLDGQTYSYSSVLSGFNLNGVDYSVVLAQETSDAVQALKSSLPSNLTEQQIESLVNVSVGNGLTKNIQVTYDDIKGTLSLTVSLYKDGQVVATTTRDYSGFSTSTIVYNGTNALIIIAAVVIPIILLLTPILYISLFKNRRDIKKVSKVLDKRLSEQAVKKKVTEVNTIADLLNLETDKNW</sequence>
<evidence type="ECO:0000256" key="1">
    <source>
        <dbReference type="SAM" id="Phobius"/>
    </source>
</evidence>
<dbReference type="EMBL" id="BA000026">
    <property type="protein sequence ID" value="BAC43809.1"/>
    <property type="molecule type" value="Genomic_DNA"/>
</dbReference>
<proteinExistence type="predicted"/>